<dbReference type="EMBL" id="UINC01027013">
    <property type="protein sequence ID" value="SVB05509.1"/>
    <property type="molecule type" value="Genomic_DNA"/>
</dbReference>
<evidence type="ECO:0000256" key="1">
    <source>
        <dbReference type="SAM" id="MobiDB-lite"/>
    </source>
</evidence>
<feature type="region of interest" description="Disordered" evidence="1">
    <location>
        <begin position="65"/>
        <end position="95"/>
    </location>
</feature>
<organism evidence="2">
    <name type="scientific">marine metagenome</name>
    <dbReference type="NCBI Taxonomy" id="408172"/>
    <lineage>
        <taxon>unclassified sequences</taxon>
        <taxon>metagenomes</taxon>
        <taxon>ecological metagenomes</taxon>
    </lineage>
</organism>
<sequence length="376" mass="40524">MKHLLAFGASATVAALLLMRILPELVAGPEQKAKLEIAKAQIEVNMPNASSEEAPESALPLLLPPPPVPKIPPSPEAKQVAEAPKPSTPIIERSPQALPETVEPVEPAAKAASKAGATDITISPNSKPVFKAAPAEKVVVKVVPLPRPRPVSKQVVVETRTVAAPSENVETQRDSSPQPDIVSAARSEVHSVTPGPTVEAEGRVLLRILEHGSGPEIEIAWPVSAIQRRALYRLFEVCYGMEIAVIDSGGRLYNRTGEAGRPWRLNMDRFSGFVRQPSGRLTLDEKDGIARIRAFHGGLRAAHNVRLFPRRLDALLLGGLKAVVGKSYASASTIRAHYRRDGDMVLVEGIRLDGQPILGRIDLSKAGRSCRPDKWS</sequence>
<proteinExistence type="predicted"/>
<gene>
    <name evidence="2" type="ORF">METZ01_LOCUS158363</name>
</gene>
<protein>
    <submittedName>
        <fullName evidence="2">Uncharacterized protein</fullName>
    </submittedName>
</protein>
<dbReference type="AlphaFoldDB" id="A0A382AVN6"/>
<evidence type="ECO:0000313" key="2">
    <source>
        <dbReference type="EMBL" id="SVB05509.1"/>
    </source>
</evidence>
<accession>A0A382AVN6</accession>
<feature type="compositionally biased region" description="Pro residues" evidence="1">
    <location>
        <begin position="65"/>
        <end position="75"/>
    </location>
</feature>
<name>A0A382AVN6_9ZZZZ</name>
<reference evidence="2" key="1">
    <citation type="submission" date="2018-05" db="EMBL/GenBank/DDBJ databases">
        <authorList>
            <person name="Lanie J.A."/>
            <person name="Ng W.-L."/>
            <person name="Kazmierczak K.M."/>
            <person name="Andrzejewski T.M."/>
            <person name="Davidsen T.M."/>
            <person name="Wayne K.J."/>
            <person name="Tettelin H."/>
            <person name="Glass J.I."/>
            <person name="Rusch D."/>
            <person name="Podicherti R."/>
            <person name="Tsui H.-C.T."/>
            <person name="Winkler M.E."/>
        </authorList>
    </citation>
    <scope>NUCLEOTIDE SEQUENCE</scope>
</reference>